<accession>A0A078KMU6</accession>
<proteinExistence type="predicted"/>
<evidence type="ECO:0000313" key="3">
    <source>
        <dbReference type="Proteomes" id="UP000032431"/>
    </source>
</evidence>
<dbReference type="Pfam" id="PF01636">
    <property type="entry name" value="APH"/>
    <property type="match status" value="1"/>
</dbReference>
<dbReference type="InterPro" id="IPR011009">
    <property type="entry name" value="Kinase-like_dom_sf"/>
</dbReference>
<dbReference type="EMBL" id="LM995447">
    <property type="protein sequence ID" value="CDZ25101.1"/>
    <property type="molecule type" value="Genomic_DNA"/>
</dbReference>
<organism evidence="2 3">
    <name type="scientific">[Clostridium] cellulosi</name>
    <dbReference type="NCBI Taxonomy" id="29343"/>
    <lineage>
        <taxon>Bacteria</taxon>
        <taxon>Bacillati</taxon>
        <taxon>Bacillota</taxon>
        <taxon>Clostridia</taxon>
        <taxon>Eubacteriales</taxon>
        <taxon>Oscillospiraceae</taxon>
        <taxon>Oscillospiraceae incertae sedis</taxon>
    </lineage>
</organism>
<sequence length="302" mass="34544">MTMADKLAKYVEYVKRKFPQIQVTNVGFNLTDGNHSDVVIINDEHIFKFAKYDWTACYLANQCKITSFVSEYIDTRLPKMELIEDSAVKCDFIKGAPLTRDQILKLSIGDQNHIARQIGSFLRQLHAVPLKAAKFYKIGDAQVDITKENVLSEIRDIKRKIYPYCDSLSQKTIDENLEVVLSDKNFLKYTPAVIHANPNPAAFIFDKETKKLNGVIGFGFSGIGDPAYDLGVILECYGEVFLKRVAKYYGDMSNLISRARFYAYFNGLMWAKRTADMITTRDFSKFRFYQCAKDCMPVGSPW</sequence>
<dbReference type="GO" id="GO:0016740">
    <property type="term" value="F:transferase activity"/>
    <property type="evidence" value="ECO:0007669"/>
    <property type="project" value="UniProtKB-KW"/>
</dbReference>
<dbReference type="InterPro" id="IPR002575">
    <property type="entry name" value="Aminoglycoside_PTrfase"/>
</dbReference>
<evidence type="ECO:0000313" key="2">
    <source>
        <dbReference type="EMBL" id="CDZ25101.1"/>
    </source>
</evidence>
<dbReference type="OrthoDB" id="48950at2"/>
<evidence type="ECO:0000259" key="1">
    <source>
        <dbReference type="Pfam" id="PF01636"/>
    </source>
</evidence>
<dbReference type="KEGG" id="ccel:CCDG5_2009"/>
<gene>
    <name evidence="2" type="ORF">CCDG5_2009</name>
</gene>
<dbReference type="Gene3D" id="3.30.200.20">
    <property type="entry name" value="Phosphorylase Kinase, domain 1"/>
    <property type="match status" value="1"/>
</dbReference>
<reference evidence="3" key="1">
    <citation type="submission" date="2014-07" db="EMBL/GenBank/DDBJ databases">
        <authorList>
            <person name="Wibberg D."/>
        </authorList>
    </citation>
    <scope>NUCLEOTIDE SEQUENCE [LARGE SCALE GENOMIC DNA]</scope>
    <source>
        <strain evidence="3">DG5</strain>
    </source>
</reference>
<dbReference type="Proteomes" id="UP000032431">
    <property type="component" value="Chromosome I"/>
</dbReference>
<dbReference type="SUPFAM" id="SSF56112">
    <property type="entry name" value="Protein kinase-like (PK-like)"/>
    <property type="match status" value="1"/>
</dbReference>
<dbReference type="PATRIC" id="fig|29343.3.peg.2133"/>
<keyword evidence="3" id="KW-1185">Reference proteome</keyword>
<name>A0A078KMU6_9FIRM</name>
<feature type="domain" description="Aminoglycoside phosphotransferase" evidence="1">
    <location>
        <begin position="89"/>
        <end position="257"/>
    </location>
</feature>
<dbReference type="Gene3D" id="3.90.1200.10">
    <property type="match status" value="1"/>
</dbReference>
<dbReference type="AlphaFoldDB" id="A0A078KMU6"/>
<dbReference type="STRING" id="29343.CCDG5_2009"/>
<dbReference type="HOGENOM" id="CLU_079826_0_0_9"/>
<protein>
    <submittedName>
        <fullName evidence="2">Putative aminoglycoside phosphotransferase</fullName>
    </submittedName>
</protein>
<keyword evidence="2" id="KW-0808">Transferase</keyword>